<dbReference type="AlphaFoldDB" id="A0A8J4XR99"/>
<evidence type="ECO:0000313" key="6">
    <source>
        <dbReference type="Proteomes" id="UP000770661"/>
    </source>
</evidence>
<dbReference type="PANTHER" id="PTHR20956:SF12">
    <property type="entry name" value="FLYWCH-TYPE DOMAIN-CONTAINING PROTEIN"/>
    <property type="match status" value="1"/>
</dbReference>
<dbReference type="PANTHER" id="PTHR20956">
    <property type="entry name" value="HEH2P"/>
    <property type="match status" value="1"/>
</dbReference>
<keyword evidence="1" id="KW-0479">Metal-binding</keyword>
<protein>
    <recommendedName>
        <fullName evidence="4">FLYWCH-type domain-containing protein</fullName>
    </recommendedName>
</protein>
<dbReference type="EMBL" id="JACEEZ010022002">
    <property type="protein sequence ID" value="KAG0712897.1"/>
    <property type="molecule type" value="Genomic_DNA"/>
</dbReference>
<dbReference type="Gene3D" id="2.20.25.240">
    <property type="match status" value="1"/>
</dbReference>
<dbReference type="OrthoDB" id="10029846at2759"/>
<sequence length="528" mass="60347">MYVTVRPELHHSAVSFEDETELQQCEVTEETNPDLEDTKPDLEETLPGLVVDVILQSPTNPTNYKILRGASQRGSDLLLQGGYCYGQDKKLKHGRRWRCTVRNKSIQCKAAVILNGDTIVSNPKPHTCSPKDCAEAIAKIRHHIRNGAKARPEASASVLVKEGLQHLPQDSPIVGLPKMDALIRSTNKMRKKRKPKHPRDLDFEWVEEALPKNFVQEDVRVGVYRHTILFTEVGLLLASQSRTWYVDITFKGVQSPFKQLWGIHAFTAHSDRSVKQVPLIQVLMTRRSIGDYTAVLEAIKERLPAGVNLQSVMMDFEAAVWTAFCRIYPDLQLKGCSFYWTQAVWKEIQLYGLNTNFCKKKNTNKFLGQLLCLPFLPADKIPETFEYLQSLVFPSHPDGLHLLLEYLESTWITSRRGGWTPEQWSVFGWTVRTNIDVEGWHGNLNKLCERAGESVNVYELIEALHKECSLVTENHTLVALGELESYQKECQSLFQTNVLHAWEAYRQEELSPKQLLDKIAEDLYISFE</sequence>
<dbReference type="InterPro" id="IPR007588">
    <property type="entry name" value="Znf_FLYWCH"/>
</dbReference>
<feature type="domain" description="FLYWCH-type" evidence="4">
    <location>
        <begin position="71"/>
        <end position="121"/>
    </location>
</feature>
<name>A0A8J4XR99_CHIOP</name>
<evidence type="ECO:0000313" key="5">
    <source>
        <dbReference type="EMBL" id="KAG0712897.1"/>
    </source>
</evidence>
<keyword evidence="6" id="KW-1185">Reference proteome</keyword>
<reference evidence="5" key="1">
    <citation type="submission" date="2020-07" db="EMBL/GenBank/DDBJ databases">
        <title>The High-quality genome of the commercially important snow crab, Chionoecetes opilio.</title>
        <authorList>
            <person name="Jeong J.-H."/>
            <person name="Ryu S."/>
        </authorList>
    </citation>
    <scope>NUCLEOTIDE SEQUENCE</scope>
    <source>
        <strain evidence="5">MADBK_172401_WGS</strain>
        <tissue evidence="5">Digestive gland</tissue>
    </source>
</reference>
<evidence type="ECO:0000256" key="3">
    <source>
        <dbReference type="ARBA" id="ARBA00022833"/>
    </source>
</evidence>
<accession>A0A8J4XR99</accession>
<organism evidence="5 6">
    <name type="scientific">Chionoecetes opilio</name>
    <name type="common">Atlantic snow crab</name>
    <name type="synonym">Cancer opilio</name>
    <dbReference type="NCBI Taxonomy" id="41210"/>
    <lineage>
        <taxon>Eukaryota</taxon>
        <taxon>Metazoa</taxon>
        <taxon>Ecdysozoa</taxon>
        <taxon>Arthropoda</taxon>
        <taxon>Crustacea</taxon>
        <taxon>Multicrustacea</taxon>
        <taxon>Malacostraca</taxon>
        <taxon>Eumalacostraca</taxon>
        <taxon>Eucarida</taxon>
        <taxon>Decapoda</taxon>
        <taxon>Pleocyemata</taxon>
        <taxon>Brachyura</taxon>
        <taxon>Eubrachyura</taxon>
        <taxon>Majoidea</taxon>
        <taxon>Majidae</taxon>
        <taxon>Chionoecetes</taxon>
    </lineage>
</organism>
<evidence type="ECO:0000256" key="1">
    <source>
        <dbReference type="ARBA" id="ARBA00022723"/>
    </source>
</evidence>
<proteinExistence type="predicted"/>
<comment type="caution">
    <text evidence="5">The sequence shown here is derived from an EMBL/GenBank/DDBJ whole genome shotgun (WGS) entry which is preliminary data.</text>
</comment>
<evidence type="ECO:0000259" key="4">
    <source>
        <dbReference type="Pfam" id="PF04500"/>
    </source>
</evidence>
<dbReference type="Proteomes" id="UP000770661">
    <property type="component" value="Unassembled WGS sequence"/>
</dbReference>
<evidence type="ECO:0000256" key="2">
    <source>
        <dbReference type="ARBA" id="ARBA00022771"/>
    </source>
</evidence>
<dbReference type="GO" id="GO:0008270">
    <property type="term" value="F:zinc ion binding"/>
    <property type="evidence" value="ECO:0007669"/>
    <property type="project" value="UniProtKB-KW"/>
</dbReference>
<keyword evidence="3" id="KW-0862">Zinc</keyword>
<gene>
    <name evidence="5" type="ORF">GWK47_017411</name>
</gene>
<keyword evidence="2" id="KW-0863">Zinc-finger</keyword>
<dbReference type="Pfam" id="PF04500">
    <property type="entry name" value="FLYWCH"/>
    <property type="match status" value="1"/>
</dbReference>